<dbReference type="GO" id="GO:0016020">
    <property type="term" value="C:membrane"/>
    <property type="evidence" value="ECO:0007669"/>
    <property type="project" value="UniProtKB-SubCell"/>
</dbReference>
<dbReference type="EMBL" id="KQ964252">
    <property type="protein sequence ID" value="KXJ90657.1"/>
    <property type="molecule type" value="Genomic_DNA"/>
</dbReference>
<evidence type="ECO:0000256" key="5">
    <source>
        <dbReference type="ARBA" id="ARBA00038359"/>
    </source>
</evidence>
<organism evidence="8 9">
    <name type="scientific">Microdochium bolleyi</name>
    <dbReference type="NCBI Taxonomy" id="196109"/>
    <lineage>
        <taxon>Eukaryota</taxon>
        <taxon>Fungi</taxon>
        <taxon>Dikarya</taxon>
        <taxon>Ascomycota</taxon>
        <taxon>Pezizomycotina</taxon>
        <taxon>Sordariomycetes</taxon>
        <taxon>Xylariomycetidae</taxon>
        <taxon>Xylariales</taxon>
        <taxon>Microdochiaceae</taxon>
        <taxon>Microdochium</taxon>
    </lineage>
</organism>
<feature type="domain" description="Rhodopsin" evidence="7">
    <location>
        <begin position="36"/>
        <end position="271"/>
    </location>
</feature>
<feature type="transmembrane region" description="Helical" evidence="6">
    <location>
        <begin position="52"/>
        <end position="74"/>
    </location>
</feature>
<dbReference type="AlphaFoldDB" id="A0A136J0B8"/>
<keyword evidence="3 6" id="KW-1133">Transmembrane helix</keyword>
<name>A0A136J0B8_9PEZI</name>
<dbReference type="OrthoDB" id="5342292at2759"/>
<keyword evidence="4 6" id="KW-0472">Membrane</keyword>
<evidence type="ECO:0000256" key="3">
    <source>
        <dbReference type="ARBA" id="ARBA00022989"/>
    </source>
</evidence>
<sequence length="360" mass="39584">MAAEAFSPDFLAQTKVPMLVALYATAIPLEILSTGLRIWVKMSSTSDGRLCSDDVIITIATVVAVGECVVGLLFGPPHGLGRHIEAVSPADMAIFLKGDYIFSHFYDVAIATTKLAVLALYHRIFATPAFRRLVMCTAAVVMVWLVGMEITLGLGCRPIEAWWAAADGVCVNKVAFTYATNIINILLDVWIFIIPIPIICNLRTGQHKKVSLVFLFSIGLGTCAISAARLKYVFSTGTRDFTWEMTGLGILSAWEPCGGILCANLPVVYRYIVQMADRVRASLVSASNPSEVKTHSSAPRSQGRIQHNWERLPVESMGLSTVVLHDHFPEDDARPRSLELVRLPWDGIKVEQSIHQQREC</sequence>
<evidence type="ECO:0000256" key="1">
    <source>
        <dbReference type="ARBA" id="ARBA00004141"/>
    </source>
</evidence>
<evidence type="ECO:0000256" key="2">
    <source>
        <dbReference type="ARBA" id="ARBA00022692"/>
    </source>
</evidence>
<gene>
    <name evidence="8" type="ORF">Micbo1qcDRAFT_71885</name>
</gene>
<dbReference type="InterPro" id="IPR052337">
    <property type="entry name" value="SAT4-like"/>
</dbReference>
<keyword evidence="2 6" id="KW-0812">Transmembrane</keyword>
<feature type="transmembrane region" description="Helical" evidence="6">
    <location>
        <begin position="250"/>
        <end position="272"/>
    </location>
</feature>
<accession>A0A136J0B8</accession>
<dbReference type="InterPro" id="IPR049326">
    <property type="entry name" value="Rhodopsin_dom_fungi"/>
</dbReference>
<dbReference type="PANTHER" id="PTHR33048:SF8">
    <property type="entry name" value="INTEGRAL MEMBRANE PROTEIN-RELATED"/>
    <property type="match status" value="1"/>
</dbReference>
<dbReference type="InParanoid" id="A0A136J0B8"/>
<protein>
    <recommendedName>
        <fullName evidence="7">Rhodopsin domain-containing protein</fullName>
    </recommendedName>
</protein>
<reference evidence="9" key="1">
    <citation type="submission" date="2016-02" db="EMBL/GenBank/DDBJ databases">
        <title>Draft genome sequence of Microdochium bolleyi, a fungal endophyte of beachgrass.</title>
        <authorList>
            <consortium name="DOE Joint Genome Institute"/>
            <person name="David A.S."/>
            <person name="May G."/>
            <person name="Haridas S."/>
            <person name="Lim J."/>
            <person name="Wang M."/>
            <person name="Labutti K."/>
            <person name="Lipzen A."/>
            <person name="Barry K."/>
            <person name="Grigoriev I.V."/>
        </authorList>
    </citation>
    <scope>NUCLEOTIDE SEQUENCE [LARGE SCALE GENOMIC DNA]</scope>
    <source>
        <strain evidence="9">J235TASD1</strain>
    </source>
</reference>
<feature type="transmembrane region" description="Helical" evidence="6">
    <location>
        <begin position="20"/>
        <end position="40"/>
    </location>
</feature>
<evidence type="ECO:0000313" key="9">
    <source>
        <dbReference type="Proteomes" id="UP000070501"/>
    </source>
</evidence>
<evidence type="ECO:0000313" key="8">
    <source>
        <dbReference type="EMBL" id="KXJ90657.1"/>
    </source>
</evidence>
<dbReference type="Proteomes" id="UP000070501">
    <property type="component" value="Unassembled WGS sequence"/>
</dbReference>
<dbReference type="PANTHER" id="PTHR33048">
    <property type="entry name" value="PTH11-LIKE INTEGRAL MEMBRANE PROTEIN (AFU_ORTHOLOGUE AFUA_5G11245)"/>
    <property type="match status" value="1"/>
</dbReference>
<dbReference type="Pfam" id="PF20684">
    <property type="entry name" value="Fung_rhodopsin"/>
    <property type="match status" value="1"/>
</dbReference>
<keyword evidence="9" id="KW-1185">Reference proteome</keyword>
<comment type="similarity">
    <text evidence="5">Belongs to the SAT4 family.</text>
</comment>
<feature type="transmembrane region" description="Helical" evidence="6">
    <location>
        <begin position="175"/>
        <end position="200"/>
    </location>
</feature>
<feature type="transmembrane region" description="Helical" evidence="6">
    <location>
        <begin position="212"/>
        <end position="230"/>
    </location>
</feature>
<comment type="subcellular location">
    <subcellularLocation>
        <location evidence="1">Membrane</location>
        <topology evidence="1">Multi-pass membrane protein</topology>
    </subcellularLocation>
</comment>
<feature type="transmembrane region" description="Helical" evidence="6">
    <location>
        <begin position="101"/>
        <end position="121"/>
    </location>
</feature>
<evidence type="ECO:0000259" key="7">
    <source>
        <dbReference type="Pfam" id="PF20684"/>
    </source>
</evidence>
<evidence type="ECO:0000256" key="4">
    <source>
        <dbReference type="ARBA" id="ARBA00023136"/>
    </source>
</evidence>
<proteinExistence type="inferred from homology"/>
<evidence type="ECO:0000256" key="6">
    <source>
        <dbReference type="SAM" id="Phobius"/>
    </source>
</evidence>
<feature type="transmembrane region" description="Helical" evidence="6">
    <location>
        <begin position="133"/>
        <end position="155"/>
    </location>
</feature>